<evidence type="ECO:0000259" key="9">
    <source>
        <dbReference type="PROSITE" id="PS50003"/>
    </source>
</evidence>
<dbReference type="GO" id="GO:0005886">
    <property type="term" value="C:plasma membrane"/>
    <property type="evidence" value="ECO:0007669"/>
    <property type="project" value="UniProtKB-SubCell"/>
</dbReference>
<dbReference type="InterPro" id="IPR047225">
    <property type="entry name" value="PH_GRAF"/>
</dbReference>
<evidence type="ECO:0000256" key="4">
    <source>
        <dbReference type="ARBA" id="ARBA00022475"/>
    </source>
</evidence>
<dbReference type="GO" id="GO:0048471">
    <property type="term" value="C:perinuclear region of cytoplasm"/>
    <property type="evidence" value="ECO:0007669"/>
    <property type="project" value="UniProtKB-SubCell"/>
</dbReference>
<dbReference type="SUPFAM" id="SSF50729">
    <property type="entry name" value="PH domain-like"/>
    <property type="match status" value="1"/>
</dbReference>
<keyword evidence="3" id="KW-0343">GTPase activation</keyword>
<evidence type="ECO:0000313" key="11">
    <source>
        <dbReference type="EMBL" id="KAG0120051.1"/>
    </source>
</evidence>
<dbReference type="GO" id="GO:0005829">
    <property type="term" value="C:cytosol"/>
    <property type="evidence" value="ECO:0007669"/>
    <property type="project" value="TreeGrafter"/>
</dbReference>
<dbReference type="InterPro" id="IPR027267">
    <property type="entry name" value="AH/BAR_dom_sf"/>
</dbReference>
<dbReference type="SUPFAM" id="SSF50044">
    <property type="entry name" value="SH3-domain"/>
    <property type="match status" value="2"/>
</dbReference>
<dbReference type="InterPro" id="IPR011993">
    <property type="entry name" value="PH-like_dom_sf"/>
</dbReference>
<feature type="region of interest" description="Disordered" evidence="8">
    <location>
        <begin position="701"/>
        <end position="740"/>
    </location>
</feature>
<accession>A0A835NRT3</accession>
<feature type="domain" description="PH" evidence="9">
    <location>
        <begin position="265"/>
        <end position="372"/>
    </location>
</feature>
<dbReference type="Pfam" id="PF00169">
    <property type="entry name" value="PH"/>
    <property type="match status" value="1"/>
</dbReference>
<comment type="caution">
    <text evidence="11">The sequence shown here is derived from an EMBL/GenBank/DDBJ whole genome shotgun (WGS) entry which is preliminary data.</text>
</comment>
<name>A0A835NRT3_9PASS</name>
<dbReference type="FunFam" id="2.30.29.30:FF:000157">
    <property type="entry name" value="Putative rho GTPase-activating protein 10"/>
    <property type="match status" value="1"/>
</dbReference>
<dbReference type="Gene3D" id="2.30.30.40">
    <property type="entry name" value="SH3 Domains"/>
    <property type="match status" value="1"/>
</dbReference>
<dbReference type="FunFam" id="1.20.1270.60:FF:000001">
    <property type="entry name" value="Rho GTPase-activating protein 26"/>
    <property type="match status" value="1"/>
</dbReference>
<evidence type="ECO:0000256" key="7">
    <source>
        <dbReference type="ARBA" id="ARBA00083384"/>
    </source>
</evidence>
<evidence type="ECO:0000256" key="2">
    <source>
        <dbReference type="ARBA" id="ARBA00004556"/>
    </source>
</evidence>
<feature type="compositionally biased region" description="Basic residues" evidence="8">
    <location>
        <begin position="677"/>
        <end position="686"/>
    </location>
</feature>
<dbReference type="FunFam" id="1.10.555.10:FF:000006">
    <property type="entry name" value="Rho GTPase activating protein 26"/>
    <property type="match status" value="1"/>
</dbReference>
<dbReference type="SMART" id="SM00233">
    <property type="entry name" value="PH"/>
    <property type="match status" value="1"/>
</dbReference>
<dbReference type="InterPro" id="IPR047234">
    <property type="entry name" value="GRAF_fam"/>
</dbReference>
<reference evidence="11" key="1">
    <citation type="submission" date="2020-10" db="EMBL/GenBank/DDBJ databases">
        <title>Feather gene expression reveals the developmental basis of iridescence in African starlings.</title>
        <authorList>
            <person name="Rubenstein D.R."/>
        </authorList>
    </citation>
    <scope>NUCLEOTIDE SEQUENCE</scope>
    <source>
        <strain evidence="11">SS15</strain>
        <tissue evidence="11">Liver</tissue>
    </source>
</reference>
<dbReference type="PROSITE" id="PS50238">
    <property type="entry name" value="RHOGAP"/>
    <property type="match status" value="1"/>
</dbReference>
<dbReference type="Proteomes" id="UP000618051">
    <property type="component" value="Unassembled WGS sequence"/>
</dbReference>
<dbReference type="Pfam" id="PF00620">
    <property type="entry name" value="RhoGAP"/>
    <property type="match status" value="1"/>
</dbReference>
<dbReference type="GO" id="GO:0005096">
    <property type="term" value="F:GTPase activator activity"/>
    <property type="evidence" value="ECO:0007669"/>
    <property type="project" value="UniProtKB-KW"/>
</dbReference>
<reference evidence="12" key="3">
    <citation type="submission" date="2022-01" db="EMBL/GenBank/DDBJ databases">
        <authorList>
            <person name="Rubenstein D.R."/>
        </authorList>
    </citation>
    <scope>NUCLEOTIDE SEQUENCE</scope>
    <source>
        <strain evidence="12">SS15</strain>
        <tissue evidence="12">Liver</tissue>
    </source>
</reference>
<keyword evidence="4" id="KW-0472">Membrane</keyword>
<dbReference type="EMBL" id="JADDUC010000070">
    <property type="protein sequence ID" value="KAG0120051.1"/>
    <property type="molecule type" value="Genomic_DNA"/>
</dbReference>
<dbReference type="CDD" id="cd01249">
    <property type="entry name" value="BAR-PH_GRAF_family"/>
    <property type="match status" value="1"/>
</dbReference>
<comment type="subcellular location">
    <subcellularLocation>
        <location evidence="1">Cell membrane</location>
    </subcellularLocation>
    <subcellularLocation>
        <location evidence="2">Cytoplasm</location>
        <location evidence="2">Perinuclear region</location>
    </subcellularLocation>
</comment>
<dbReference type="OrthoDB" id="3183924at2759"/>
<dbReference type="PROSITE" id="PS50003">
    <property type="entry name" value="PH_DOMAIN"/>
    <property type="match status" value="1"/>
</dbReference>
<keyword evidence="13" id="KW-1185">Reference proteome</keyword>
<evidence type="ECO:0000313" key="13">
    <source>
        <dbReference type="Proteomes" id="UP000618051"/>
    </source>
</evidence>
<feature type="compositionally biased region" description="Basic and acidic residues" evidence="8">
    <location>
        <begin position="701"/>
        <end position="711"/>
    </location>
</feature>
<dbReference type="PANTHER" id="PTHR12552:SF5">
    <property type="entry name" value="RHO GTPASE-ACTIVATING PROTEIN 10"/>
    <property type="match status" value="1"/>
</dbReference>
<feature type="domain" description="Rho-GAP" evidence="10">
    <location>
        <begin position="388"/>
        <end position="652"/>
    </location>
</feature>
<dbReference type="Gene3D" id="1.10.555.10">
    <property type="entry name" value="Rho GTPase activation protein"/>
    <property type="match status" value="1"/>
</dbReference>
<evidence type="ECO:0000256" key="5">
    <source>
        <dbReference type="ARBA" id="ARBA00054039"/>
    </source>
</evidence>
<dbReference type="Pfam" id="PF16746">
    <property type="entry name" value="BAR_3"/>
    <property type="match status" value="1"/>
</dbReference>
<dbReference type="SMART" id="SM00324">
    <property type="entry name" value="RhoGAP"/>
    <property type="match status" value="1"/>
</dbReference>
<sequence>MGLQPLEFSDCYLDSPWFRERVRAHEAELEKTNKFIKELLKDGKNLIAATKNLSAAQRKFAHSLRDFKFEFIGDAETDDERYIDASLHEFSNFLKNLEEQREILALSVTETLIKPLERFRKEQLGAVKEEKKKFDKETEKNYSLLEKHLNLSAKKKELQLQEADNQVEQNRKHFYELSLEYVCKLQEIQERKKFECVEPVLSFFQGLFTFYHQGYELAKDFNHYKMALQINIQNTRNRFEGTRSEVEELMNKIRRNPQEHKRANHFTMEGYLYVQEKRPAPFGSSWVKHYCMYRKETKKFSMIPFEHRSGGKVGDAELFVLTYCTKRNADTIDRRFCFDLEASDRPGVPVTMQAFSEEDRKLWMEALDGKEALLINLNKANAKREGSAQLDKIGFTIIKKCISAVETRGINDQGLYRVVGVSSKVQRLLSLLMVCTRLFSRTMHAPSVLITQCSLALQTEGSQKVNSFRYPRHYLAVASSFEAKRFFVFFFDCKTFQCAVLFSVCQEVFNLMDSKTCNEVDLENSVDWEVKTITSAMKQYLRSLPEPLMTYELHGEFIVPAKSGSPESRVNAVHFLVHKLPEKNREMLEILVKHLANVSKHAKRNLMTVANLGVVFGPTLMRPQEETVAAIMDLKFQNIVVEILIENHEKIFKTLPDATFPEPISMSVSPPNAPPRQSRRQGQRNKRPLAVYNLCLELDDADSHSSPREDTPTGSMDSLSSQSPTPAFSSSPPGLLDENHLIMNSGDLAGWTTNLPAQSRPSMVSWMNVPSANPAATNAALPTFFFPSPATGTDTTVESVAHRKARAVYPCEAEHSSELSFQIGAIFEDVNRVSGKSGEQWRKKDSVFTDLDQGLHYMYNRIFLSPVSSQTRLFSRHQTVYRKDNPVHGGKDLMSGGRHFCYRTAKVLSLPCRALTLSVLSVSPFSTRPVSLSNPVSFFFPFSFVSLLLCFLFPVSFPVLVQFSREPGWLEGTLNGKRGLIPQNYVHETVERMQERFNSMPYICSFAQTAQTTGLCTNHFQMEQGWAKPVQLSSTDPHCLEEFHLILEECSHVLLRQEGGQGAQSGESWLQDPSLGLAAGVVILRGCGLSSFMELLSCHSCGHRGIDPWFGFPSLLCAGYCGHGHRLVSFQKLRLLWDGACAQNSVSTSFVKHGAPGAMNHIPVLDIPCLPARGAAPWPEPSQAWNLFKLQEFLNIPLSFLASELLSLLSRDKCLFHSKQIQKNKRILMPHIDFTFYVQTKATGHHENSRSTKIKPSAQREKISHKLLYLSASAGYTFIKSDYLHNSCITQWHFRFYSNTIYRFFGGCDLNASPKALQYVGPFPIFKKCEGMKHIQVSFITTRTPRPRHLTPAHATGDPEFNSCSVPGGCTHSITPPRNILIPWPAQILSQVSFALLPTVAGFCPSPANIQPFLPKPTGDAEEDPNGVFDTMCRTSVSNVPEGALRLYGSLNKVADVFKYLSACLAFLKISLFPELGIFLPAHMFAMDKLDRTGGLNKHKLCTSPFRLALKMPMPILQQYVNMGPQLQLDCPAPNIFFSDPLKLKWISSLKGSTVVETTSLSNRLLTIGLSLKSPLKESALLKQNLPDFTGRRLQAPSEQVKGDTALLLQRNCLVHPFPSLLNPLNCPCPTEITSEACNNCSKWLQSRSFKKIITIYQSNLEMGNKEELYHHKSSKDLRPPNANSLSQLTDKRNCLEQIYKFSSRLLRKKERPQIKRTQAKHEILEICPVFLILHIKCSNTVGKLPKSMVCGKQENN</sequence>
<dbReference type="InterPro" id="IPR036028">
    <property type="entry name" value="SH3-like_dom_sf"/>
</dbReference>
<reference evidence="12 13" key="2">
    <citation type="journal article" date="2021" name="J. Hered.">
        <title>Feather Gene Expression Elucidates the Developmental Basis of Plumage Iridescence in African Starlings.</title>
        <authorList>
            <person name="Rubenstein D.R."/>
            <person name="Corvelo A."/>
            <person name="MacManes M.D."/>
            <person name="Maia R."/>
            <person name="Narzisi G."/>
            <person name="Rousaki A."/>
            <person name="Vandenabeele P."/>
            <person name="Shawkey M.D."/>
            <person name="Solomon J."/>
        </authorList>
    </citation>
    <scope>NUCLEOTIDE SEQUENCE [LARGE SCALE GENOMIC DNA]</scope>
    <source>
        <strain evidence="12">SS15</strain>
    </source>
</reference>
<keyword evidence="4" id="KW-1003">Cell membrane</keyword>
<dbReference type="Gene3D" id="2.30.29.30">
    <property type="entry name" value="Pleckstrin-homology domain (PH domain)/Phosphotyrosine-binding domain (PTB)"/>
    <property type="match status" value="1"/>
</dbReference>
<dbReference type="GO" id="GO:0007165">
    <property type="term" value="P:signal transduction"/>
    <property type="evidence" value="ECO:0007669"/>
    <property type="project" value="InterPro"/>
</dbReference>
<feature type="compositionally biased region" description="Low complexity" evidence="8">
    <location>
        <begin position="718"/>
        <end position="733"/>
    </location>
</feature>
<dbReference type="SUPFAM" id="SSF103657">
    <property type="entry name" value="BAR/IMD domain-like"/>
    <property type="match status" value="1"/>
</dbReference>
<evidence type="ECO:0000256" key="1">
    <source>
        <dbReference type="ARBA" id="ARBA00004236"/>
    </source>
</evidence>
<evidence type="ECO:0000256" key="6">
    <source>
        <dbReference type="ARBA" id="ARBA00070231"/>
    </source>
</evidence>
<dbReference type="CDD" id="cd07635">
    <property type="entry name" value="BAR_GRAF2"/>
    <property type="match status" value="1"/>
</dbReference>
<gene>
    <name evidence="12" type="ORF">IHE44_0013319</name>
    <name evidence="11" type="ORF">IHE44_013044</name>
</gene>
<dbReference type="GO" id="GO:0043066">
    <property type="term" value="P:negative regulation of apoptotic process"/>
    <property type="evidence" value="ECO:0007669"/>
    <property type="project" value="TreeGrafter"/>
</dbReference>
<dbReference type="PANTHER" id="PTHR12552">
    <property type="entry name" value="OLIGOPHRENIN 1"/>
    <property type="match status" value="1"/>
</dbReference>
<dbReference type="InterPro" id="IPR004148">
    <property type="entry name" value="BAR_dom"/>
</dbReference>
<dbReference type="EMBL" id="JADDUC020000006">
    <property type="protein sequence ID" value="KAI1238584.1"/>
    <property type="molecule type" value="Genomic_DNA"/>
</dbReference>
<dbReference type="Gene3D" id="1.20.1270.60">
    <property type="entry name" value="Arfaptin homology (AH) domain/BAR domain"/>
    <property type="match status" value="1"/>
</dbReference>
<dbReference type="GO" id="GO:0007010">
    <property type="term" value="P:cytoskeleton organization"/>
    <property type="evidence" value="ECO:0007669"/>
    <property type="project" value="TreeGrafter"/>
</dbReference>
<comment type="function">
    <text evidence="5">GTPase-activating protein that catalyzes the conversion of active GTP-bound Rho GTPases to their inactive GDP-bound form, thus suppressing various Rho GTPase-mediated cellular processes. Also converts Cdc42 to an inactive GDP-bound state. Essential for PTKB2 regulation of cytoskeletal organization via Rho family GTPases. Inhibits PAK2 proteolytic fragment PAK-2p34 kinase activity and changes its localization from the nucleus to the perinuclear region. Stabilizes PAK-2p34 thereby increasing stimulation of cell death. Associates with MICAL1 on the endosomal membrane to promote Rab8-Rab10-dependent tubule extension. After dissociation with MICAL1, recruits WDR44 which connects the endoplasmic reticulum (ER) with the endosomal tubule, thereby participating in the export of a subset of neosynthesized proteins.</text>
</comment>
<evidence type="ECO:0000256" key="8">
    <source>
        <dbReference type="SAM" id="MobiDB-lite"/>
    </source>
</evidence>
<dbReference type="SUPFAM" id="SSF48350">
    <property type="entry name" value="GTPase activation domain, GAP"/>
    <property type="match status" value="1"/>
</dbReference>
<evidence type="ECO:0000256" key="3">
    <source>
        <dbReference type="ARBA" id="ARBA00022468"/>
    </source>
</evidence>
<dbReference type="InterPro" id="IPR008936">
    <property type="entry name" value="Rho_GTPase_activation_prot"/>
</dbReference>
<feature type="region of interest" description="Disordered" evidence="8">
    <location>
        <begin position="663"/>
        <end position="686"/>
    </location>
</feature>
<evidence type="ECO:0000313" key="12">
    <source>
        <dbReference type="EMBL" id="KAI1238584.1"/>
    </source>
</evidence>
<dbReference type="InterPro" id="IPR001849">
    <property type="entry name" value="PH_domain"/>
</dbReference>
<protein>
    <recommendedName>
        <fullName evidence="6">Rho GTPase-activating protein 10</fullName>
    </recommendedName>
    <alternativeName>
        <fullName evidence="7">Rho-type GTPase-activating protein 10</fullName>
    </alternativeName>
</protein>
<organism evidence="11">
    <name type="scientific">Lamprotornis superbus</name>
    <dbReference type="NCBI Taxonomy" id="245042"/>
    <lineage>
        <taxon>Eukaryota</taxon>
        <taxon>Metazoa</taxon>
        <taxon>Chordata</taxon>
        <taxon>Craniata</taxon>
        <taxon>Vertebrata</taxon>
        <taxon>Euteleostomi</taxon>
        <taxon>Archelosauria</taxon>
        <taxon>Archosauria</taxon>
        <taxon>Dinosauria</taxon>
        <taxon>Saurischia</taxon>
        <taxon>Theropoda</taxon>
        <taxon>Coelurosauria</taxon>
        <taxon>Aves</taxon>
        <taxon>Neognathae</taxon>
        <taxon>Neoaves</taxon>
        <taxon>Telluraves</taxon>
        <taxon>Australaves</taxon>
        <taxon>Passeriformes</taxon>
        <taxon>Sturnidae</taxon>
        <taxon>Lamprotornis</taxon>
    </lineage>
</organism>
<proteinExistence type="predicted"/>
<evidence type="ECO:0000259" key="10">
    <source>
        <dbReference type="PROSITE" id="PS50238"/>
    </source>
</evidence>
<dbReference type="InterPro" id="IPR000198">
    <property type="entry name" value="RhoGAP_dom"/>
</dbReference>